<dbReference type="Gene3D" id="1.20.58.340">
    <property type="entry name" value="Magnesium transport protein CorA, transmembrane region"/>
    <property type="match status" value="2"/>
</dbReference>
<feature type="region of interest" description="Disordered" evidence="12">
    <location>
        <begin position="1"/>
        <end position="88"/>
    </location>
</feature>
<evidence type="ECO:0000256" key="7">
    <source>
        <dbReference type="ARBA" id="ARBA00022989"/>
    </source>
</evidence>
<feature type="transmembrane region" description="Helical" evidence="13">
    <location>
        <begin position="702"/>
        <end position="722"/>
    </location>
</feature>
<dbReference type="SUPFAM" id="SSF143865">
    <property type="entry name" value="CorA soluble domain-like"/>
    <property type="match status" value="1"/>
</dbReference>
<evidence type="ECO:0000256" key="5">
    <source>
        <dbReference type="ARBA" id="ARBA00022692"/>
    </source>
</evidence>
<comment type="caution">
    <text evidence="14">The sequence shown here is derived from an EMBL/GenBank/DDBJ whole genome shotgun (WGS) entry which is preliminary data.</text>
</comment>
<keyword evidence="7 13" id="KW-1133">Transmembrane helix</keyword>
<feature type="region of interest" description="Disordered" evidence="12">
    <location>
        <begin position="393"/>
        <end position="455"/>
    </location>
</feature>
<sequence>MQFPPRIDDHHHTNTNTNTTTSQAHYQPVPLPANDLDPSASTASAAAPDEDSTTPLLTPPEQPNPPKPPQRSSRAPNSSSSSPSTSTAWTSLLRAAVQQRRTNPNPNTNTNNTNNTTNTHASANGAAGSAGGADDRSAALAAARLWKSAAASGRRGATQVARGRLPLPLQVLQPLHAEADPDEALERHNPGAAPGIDPRRSKYQHLAARWCLPARVTVVDFDSKSLSVQTGLDSAEKLSAFLNLNQPQPQTQAQPQPQAAGAAGSAAASGAADGPPLPPGGGGGGRRRVRWIHVDGLNWEVMQVLTLKYDLHPLALEDTVHVPQRIKADFYDSCLYMSLMYLYLVRDGGGAAAAAAGGGGAAPAAPPAASPSLSQSVLPRTVSIVRKAEAGTAAAAPPPSYSRSAAAAAAAPPPPPPPPLDLEDDGGLFHPRPSRPAPPPPPRRRAVVGPDSSAAPSLHVSAQQVSLFLLRGEHPNTLISVFQSDGWEVAEPILEQLREPRTLVREAEDASFLANLVIDTLVDHLFPVVGAYREALQAYEADPRWASGPSAAAATRELHAMQRELRRMDRTIAPLQAVVSNMVSRDSTPPSSYPAPSRPSPPLPPAPPSPPPPPPPAPFLSPLTCTYLNDVRDHVATLCEDLLSLSSECGDLIGLIFNLTTLAQSQSTAALAVVSTIFLPITFLAGVYGMNFDVLPELHWSYGYLYFWGACTVIVVVFMVAMQRAGMWSW</sequence>
<evidence type="ECO:0000256" key="3">
    <source>
        <dbReference type="ARBA" id="ARBA00022448"/>
    </source>
</evidence>
<keyword evidence="5 13" id="KW-0812">Transmembrane</keyword>
<feature type="compositionally biased region" description="Pro residues" evidence="12">
    <location>
        <begin position="57"/>
        <end position="69"/>
    </location>
</feature>
<keyword evidence="8" id="KW-0406">Ion transport</keyword>
<feature type="transmembrane region" description="Helical" evidence="13">
    <location>
        <begin position="669"/>
        <end position="690"/>
    </location>
</feature>
<evidence type="ECO:0000256" key="8">
    <source>
        <dbReference type="ARBA" id="ARBA00023065"/>
    </source>
</evidence>
<evidence type="ECO:0000256" key="11">
    <source>
        <dbReference type="ARBA" id="ARBA00045497"/>
    </source>
</evidence>
<dbReference type="Gene3D" id="3.30.460.20">
    <property type="entry name" value="CorA soluble domain-like"/>
    <property type="match status" value="1"/>
</dbReference>
<evidence type="ECO:0000256" key="6">
    <source>
        <dbReference type="ARBA" id="ARBA00022842"/>
    </source>
</evidence>
<feature type="compositionally biased region" description="Pro residues" evidence="12">
    <location>
        <begin position="411"/>
        <end position="420"/>
    </location>
</feature>
<proteinExistence type="inferred from homology"/>
<keyword evidence="9 13" id="KW-0472">Membrane</keyword>
<reference evidence="14 15" key="1">
    <citation type="journal article" date="2023" name="Commun. Biol.">
        <title>Reorganization of the ancestral sex-determining regions during the evolution of trioecy in Pleodorina starrii.</title>
        <authorList>
            <person name="Takahashi K."/>
            <person name="Suzuki S."/>
            <person name="Kawai-Toyooka H."/>
            <person name="Yamamoto K."/>
            <person name="Hamaji T."/>
            <person name="Ootsuki R."/>
            <person name="Yamaguchi H."/>
            <person name="Kawachi M."/>
            <person name="Higashiyama T."/>
            <person name="Nozaki H."/>
        </authorList>
    </citation>
    <scope>NUCLEOTIDE SEQUENCE [LARGE SCALE GENOMIC DNA]</scope>
    <source>
        <strain evidence="14 15">NIES-4479</strain>
    </source>
</reference>
<feature type="compositionally biased region" description="Low complexity" evidence="12">
    <location>
        <begin position="248"/>
        <end position="274"/>
    </location>
</feature>
<evidence type="ECO:0000313" key="14">
    <source>
        <dbReference type="EMBL" id="GLC47726.1"/>
    </source>
</evidence>
<dbReference type="InterPro" id="IPR002523">
    <property type="entry name" value="MgTranspt_CorA/ZnTranspt_ZntB"/>
</dbReference>
<comment type="subcellular location">
    <subcellularLocation>
        <location evidence="1">Cell membrane</location>
        <topology evidence="1">Multi-pass membrane protein</topology>
    </subcellularLocation>
</comment>
<gene>
    <name evidence="14" type="primary">PLEST000686</name>
    <name evidence="14" type="ORF">PLESTB_000019200</name>
</gene>
<evidence type="ECO:0000256" key="2">
    <source>
        <dbReference type="ARBA" id="ARBA00009765"/>
    </source>
</evidence>
<feature type="region of interest" description="Disordered" evidence="12">
    <location>
        <begin position="354"/>
        <end position="376"/>
    </location>
</feature>
<dbReference type="GO" id="GO:0015087">
    <property type="term" value="F:cobalt ion transmembrane transporter activity"/>
    <property type="evidence" value="ECO:0007669"/>
    <property type="project" value="TreeGrafter"/>
</dbReference>
<keyword evidence="15" id="KW-1185">Reference proteome</keyword>
<feature type="region of interest" description="Disordered" evidence="12">
    <location>
        <begin position="582"/>
        <end position="616"/>
    </location>
</feature>
<feature type="region of interest" description="Disordered" evidence="12">
    <location>
        <begin position="100"/>
        <end position="133"/>
    </location>
</feature>
<dbReference type="Proteomes" id="UP001165080">
    <property type="component" value="Unassembled WGS sequence"/>
</dbReference>
<evidence type="ECO:0000256" key="13">
    <source>
        <dbReference type="SAM" id="Phobius"/>
    </source>
</evidence>
<dbReference type="GO" id="GO:0000287">
    <property type="term" value="F:magnesium ion binding"/>
    <property type="evidence" value="ECO:0007669"/>
    <property type="project" value="TreeGrafter"/>
</dbReference>
<evidence type="ECO:0000256" key="1">
    <source>
        <dbReference type="ARBA" id="ARBA00004651"/>
    </source>
</evidence>
<evidence type="ECO:0000256" key="10">
    <source>
        <dbReference type="ARBA" id="ARBA00034269"/>
    </source>
</evidence>
<comment type="function">
    <text evidence="11">Mediates influx of magnesium ions. Alternates between open and closed states. Activated by low cytoplasmic Mg(2+) levels. Inactive when cytoplasmic Mg(2+) levels are high.</text>
</comment>
<dbReference type="PANTHER" id="PTHR46494:SF1">
    <property type="entry name" value="CORA FAMILY METAL ION TRANSPORTER (EUROFUNG)"/>
    <property type="match status" value="1"/>
</dbReference>
<organism evidence="14 15">
    <name type="scientific">Pleodorina starrii</name>
    <dbReference type="NCBI Taxonomy" id="330485"/>
    <lineage>
        <taxon>Eukaryota</taxon>
        <taxon>Viridiplantae</taxon>
        <taxon>Chlorophyta</taxon>
        <taxon>core chlorophytes</taxon>
        <taxon>Chlorophyceae</taxon>
        <taxon>CS clade</taxon>
        <taxon>Chlamydomonadales</taxon>
        <taxon>Volvocaceae</taxon>
        <taxon>Pleodorina</taxon>
    </lineage>
</organism>
<evidence type="ECO:0000313" key="15">
    <source>
        <dbReference type="Proteomes" id="UP001165080"/>
    </source>
</evidence>
<dbReference type="SUPFAM" id="SSF144083">
    <property type="entry name" value="Magnesium transport protein CorA, transmembrane region"/>
    <property type="match status" value="1"/>
</dbReference>
<comment type="similarity">
    <text evidence="2">Belongs to the CorA metal ion transporter (MIT) (TC 1.A.35) family.</text>
</comment>
<feature type="compositionally biased region" description="Low complexity" evidence="12">
    <location>
        <begin position="37"/>
        <end position="47"/>
    </location>
</feature>
<keyword evidence="6" id="KW-0460">Magnesium</keyword>
<dbReference type="InterPro" id="IPR045861">
    <property type="entry name" value="CorA_cytoplasmic_dom"/>
</dbReference>
<dbReference type="FunFam" id="1.20.58.340:FF:000004">
    <property type="entry name" value="Magnesium transport protein CorA"/>
    <property type="match status" value="1"/>
</dbReference>
<keyword evidence="3" id="KW-0813">Transport</keyword>
<dbReference type="EMBL" id="BRXU01000001">
    <property type="protein sequence ID" value="GLC47726.1"/>
    <property type="molecule type" value="Genomic_DNA"/>
</dbReference>
<protein>
    <submittedName>
        <fullName evidence="14">Uncharacterized protein</fullName>
    </submittedName>
</protein>
<feature type="compositionally biased region" description="Low complexity" evidence="12">
    <location>
        <begin position="70"/>
        <end position="88"/>
    </location>
</feature>
<comment type="catalytic activity">
    <reaction evidence="10">
        <text>Mg(2+)(in) = Mg(2+)(out)</text>
        <dbReference type="Rhea" id="RHEA:29827"/>
        <dbReference type="ChEBI" id="CHEBI:18420"/>
    </reaction>
</comment>
<evidence type="ECO:0000256" key="12">
    <source>
        <dbReference type="SAM" id="MobiDB-lite"/>
    </source>
</evidence>
<dbReference type="GO" id="GO:0005886">
    <property type="term" value="C:plasma membrane"/>
    <property type="evidence" value="ECO:0007669"/>
    <property type="project" value="UniProtKB-SubCell"/>
</dbReference>
<feature type="compositionally biased region" description="Basic and acidic residues" evidence="12">
    <location>
        <begin position="1"/>
        <end position="12"/>
    </location>
</feature>
<dbReference type="Pfam" id="PF01544">
    <property type="entry name" value="CorA"/>
    <property type="match status" value="1"/>
</dbReference>
<feature type="compositionally biased region" description="Low complexity" evidence="12">
    <location>
        <begin position="401"/>
        <end position="410"/>
    </location>
</feature>
<feature type="compositionally biased region" description="Pro residues" evidence="12">
    <location>
        <begin position="591"/>
        <end position="616"/>
    </location>
</feature>
<accession>A0A9W6B8E7</accession>
<dbReference type="GO" id="GO:0015095">
    <property type="term" value="F:magnesium ion transmembrane transporter activity"/>
    <property type="evidence" value="ECO:0007669"/>
    <property type="project" value="TreeGrafter"/>
</dbReference>
<feature type="compositionally biased region" description="Low complexity" evidence="12">
    <location>
        <begin position="102"/>
        <end position="127"/>
    </location>
</feature>
<keyword evidence="4" id="KW-1003">Cell membrane</keyword>
<dbReference type="GO" id="GO:0050897">
    <property type="term" value="F:cobalt ion binding"/>
    <property type="evidence" value="ECO:0007669"/>
    <property type="project" value="TreeGrafter"/>
</dbReference>
<dbReference type="InterPro" id="IPR045863">
    <property type="entry name" value="CorA_TM1_TM2"/>
</dbReference>
<name>A0A9W6B8E7_9CHLO</name>
<feature type="region of interest" description="Disordered" evidence="12">
    <location>
        <begin position="248"/>
        <end position="284"/>
    </location>
</feature>
<evidence type="ECO:0000256" key="9">
    <source>
        <dbReference type="ARBA" id="ARBA00023136"/>
    </source>
</evidence>
<evidence type="ECO:0000256" key="4">
    <source>
        <dbReference type="ARBA" id="ARBA00022475"/>
    </source>
</evidence>
<dbReference type="AlphaFoldDB" id="A0A9W6B8E7"/>
<dbReference type="PANTHER" id="PTHR46494">
    <property type="entry name" value="CORA FAMILY METAL ION TRANSPORTER (EUROFUNG)"/>
    <property type="match status" value="1"/>
</dbReference>